<dbReference type="InterPro" id="IPR025645">
    <property type="entry name" value="DUF4349"/>
</dbReference>
<dbReference type="Pfam" id="PF14257">
    <property type="entry name" value="DUF4349"/>
    <property type="match status" value="1"/>
</dbReference>
<dbReference type="Proteomes" id="UP000609064">
    <property type="component" value="Unassembled WGS sequence"/>
</dbReference>
<feature type="signal peptide" evidence="3">
    <location>
        <begin position="1"/>
        <end position="21"/>
    </location>
</feature>
<organism evidence="5 6">
    <name type="scientific">Emticicia aquatilis</name>
    <dbReference type="NCBI Taxonomy" id="1537369"/>
    <lineage>
        <taxon>Bacteria</taxon>
        <taxon>Pseudomonadati</taxon>
        <taxon>Bacteroidota</taxon>
        <taxon>Cytophagia</taxon>
        <taxon>Cytophagales</taxon>
        <taxon>Leadbetterellaceae</taxon>
        <taxon>Emticicia</taxon>
    </lineage>
</organism>
<sequence>MKPSFVYIALFLFSTSIFSISCTNGTEKESANIASEMMADSSSIIPDNSNLTKNEALKNKKFIRTAESKFRVKDVKQTTQRIHDLTNKYGGYVSSMSLKSEPTKSKKVQISADSLAKVERFIVCNELTIRVPNQQLDSLLRDIFQMVDYWDNCELKTDDASLLLLANSMKAKRLESFSDRNKANIDKKKGNITIASEAEKEVLNYENQADNYKVDQQSIEDRVNFSVVNLQIYQAESIQKTAIPDIKNIEPYHPNIFLQVGDSLKDGWLVLEDLLVFLMKFWPLWTVGGVVYYFVRRKTLKVS</sequence>
<feature type="chain" id="PRO_5038009481" description="DUF4349 domain-containing protein" evidence="3">
    <location>
        <begin position="22"/>
        <end position="303"/>
    </location>
</feature>
<comment type="caution">
    <text evidence="5">The sequence shown here is derived from an EMBL/GenBank/DDBJ whole genome shotgun (WGS) entry which is preliminary data.</text>
</comment>
<evidence type="ECO:0000259" key="4">
    <source>
        <dbReference type="Pfam" id="PF14257"/>
    </source>
</evidence>
<reference evidence="5" key="1">
    <citation type="journal article" date="2014" name="Int. J. Syst. Evol. Microbiol.">
        <title>Complete genome sequence of Corynebacterium casei LMG S-19264T (=DSM 44701T), isolated from a smear-ripened cheese.</title>
        <authorList>
            <consortium name="US DOE Joint Genome Institute (JGI-PGF)"/>
            <person name="Walter F."/>
            <person name="Albersmeier A."/>
            <person name="Kalinowski J."/>
            <person name="Ruckert C."/>
        </authorList>
    </citation>
    <scope>NUCLEOTIDE SEQUENCE</scope>
    <source>
        <strain evidence="5">CGMCC 1.15958</strain>
    </source>
</reference>
<keyword evidence="6" id="KW-1185">Reference proteome</keyword>
<dbReference type="PROSITE" id="PS51257">
    <property type="entry name" value="PROKAR_LIPOPROTEIN"/>
    <property type="match status" value="1"/>
</dbReference>
<keyword evidence="1" id="KW-0175">Coiled coil</keyword>
<evidence type="ECO:0000313" key="5">
    <source>
        <dbReference type="EMBL" id="GGD62153.1"/>
    </source>
</evidence>
<evidence type="ECO:0000313" key="6">
    <source>
        <dbReference type="Proteomes" id="UP000609064"/>
    </source>
</evidence>
<proteinExistence type="predicted"/>
<dbReference type="AlphaFoldDB" id="A0A917DRM7"/>
<keyword evidence="3" id="KW-0732">Signal</keyword>
<protein>
    <recommendedName>
        <fullName evidence="4">DUF4349 domain-containing protein</fullName>
    </recommendedName>
</protein>
<name>A0A917DRM7_9BACT</name>
<feature type="transmembrane region" description="Helical" evidence="2">
    <location>
        <begin position="274"/>
        <end position="295"/>
    </location>
</feature>
<dbReference type="EMBL" id="BMKK01000005">
    <property type="protein sequence ID" value="GGD62153.1"/>
    <property type="molecule type" value="Genomic_DNA"/>
</dbReference>
<keyword evidence="2" id="KW-1133">Transmembrane helix</keyword>
<evidence type="ECO:0000256" key="2">
    <source>
        <dbReference type="SAM" id="Phobius"/>
    </source>
</evidence>
<feature type="coiled-coil region" evidence="1">
    <location>
        <begin position="195"/>
        <end position="222"/>
    </location>
</feature>
<dbReference type="RefSeq" id="WP_188766715.1">
    <property type="nucleotide sequence ID" value="NZ_BMKK01000005.1"/>
</dbReference>
<evidence type="ECO:0000256" key="1">
    <source>
        <dbReference type="SAM" id="Coils"/>
    </source>
</evidence>
<keyword evidence="2" id="KW-0472">Membrane</keyword>
<accession>A0A917DRM7</accession>
<evidence type="ECO:0000256" key="3">
    <source>
        <dbReference type="SAM" id="SignalP"/>
    </source>
</evidence>
<reference evidence="5" key="2">
    <citation type="submission" date="2020-09" db="EMBL/GenBank/DDBJ databases">
        <authorList>
            <person name="Sun Q."/>
            <person name="Zhou Y."/>
        </authorList>
    </citation>
    <scope>NUCLEOTIDE SEQUENCE</scope>
    <source>
        <strain evidence="5">CGMCC 1.15958</strain>
    </source>
</reference>
<keyword evidence="2" id="KW-0812">Transmembrane</keyword>
<gene>
    <name evidence="5" type="ORF">GCM10011514_27820</name>
</gene>
<feature type="domain" description="DUF4349" evidence="4">
    <location>
        <begin position="61"/>
        <end position="296"/>
    </location>
</feature>